<proteinExistence type="predicted"/>
<reference evidence="5 6" key="1">
    <citation type="submission" date="2019-03" db="EMBL/GenBank/DDBJ databases">
        <title>Genomic Encyclopedia of Type Strains, Phase IV (KMG-IV): sequencing the most valuable type-strain genomes for metagenomic binning, comparative biology and taxonomic classification.</title>
        <authorList>
            <person name="Goeker M."/>
        </authorList>
    </citation>
    <scope>NUCLEOTIDE SEQUENCE [LARGE SCALE GENOMIC DNA]</scope>
    <source>
        <strain evidence="5 6">DSM 21667</strain>
    </source>
</reference>
<dbReference type="PANTHER" id="PTHR24171">
    <property type="entry name" value="ANKYRIN REPEAT DOMAIN-CONTAINING PROTEIN 39-RELATED"/>
    <property type="match status" value="1"/>
</dbReference>
<feature type="non-terminal residue" evidence="5">
    <location>
        <position position="116"/>
    </location>
</feature>
<dbReference type="RefSeq" id="WP_133822089.1">
    <property type="nucleotide sequence ID" value="NZ_SNZH01000081.1"/>
</dbReference>
<evidence type="ECO:0000256" key="1">
    <source>
        <dbReference type="ARBA" id="ARBA00022737"/>
    </source>
</evidence>
<dbReference type="SUPFAM" id="SSF48403">
    <property type="entry name" value="Ankyrin repeat"/>
    <property type="match status" value="1"/>
</dbReference>
<dbReference type="PROSITE" id="PS50297">
    <property type="entry name" value="ANK_REP_REGION"/>
    <property type="match status" value="1"/>
</dbReference>
<evidence type="ECO:0000313" key="6">
    <source>
        <dbReference type="Proteomes" id="UP000295293"/>
    </source>
</evidence>
<dbReference type="EMBL" id="SNZH01000081">
    <property type="protein sequence ID" value="TDR33397.1"/>
    <property type="molecule type" value="Genomic_DNA"/>
</dbReference>
<dbReference type="InterPro" id="IPR036770">
    <property type="entry name" value="Ankyrin_rpt-contain_sf"/>
</dbReference>
<feature type="chain" id="PRO_5020288102" evidence="4">
    <location>
        <begin position="23"/>
        <end position="116"/>
    </location>
</feature>
<feature type="signal peptide" evidence="4">
    <location>
        <begin position="1"/>
        <end position="22"/>
    </location>
</feature>
<name>A0A4R6YCI1_9GAMM</name>
<dbReference type="AlphaFoldDB" id="A0A4R6YCI1"/>
<evidence type="ECO:0000256" key="3">
    <source>
        <dbReference type="PROSITE-ProRule" id="PRU00023"/>
    </source>
</evidence>
<feature type="repeat" description="ANK" evidence="3">
    <location>
        <begin position="73"/>
        <end position="105"/>
    </location>
</feature>
<dbReference type="PROSITE" id="PS50088">
    <property type="entry name" value="ANK_REPEAT"/>
    <property type="match status" value="1"/>
</dbReference>
<comment type="caution">
    <text evidence="5">The sequence shown here is derived from an EMBL/GenBank/DDBJ whole genome shotgun (WGS) entry which is preliminary data.</text>
</comment>
<dbReference type="OrthoDB" id="9812708at2"/>
<dbReference type="Proteomes" id="UP000295293">
    <property type="component" value="Unassembled WGS sequence"/>
</dbReference>
<keyword evidence="6" id="KW-1185">Reference proteome</keyword>
<sequence length="116" mass="12019">MPHRDLALALLLMLSVLPPAQAASAREAKRQLQQMNVEISVDKLVQYAAEGDLSTIELLLSAGVPIKGADGVHGATALHNAAAQGHRRVLDALIKAGAPLDAVDGNGVTPLMAAAW</sequence>
<keyword evidence="4" id="KW-0732">Signal</keyword>
<organism evidence="5 6">
    <name type="scientific">Tahibacter aquaticus</name>
    <dbReference type="NCBI Taxonomy" id="520092"/>
    <lineage>
        <taxon>Bacteria</taxon>
        <taxon>Pseudomonadati</taxon>
        <taxon>Pseudomonadota</taxon>
        <taxon>Gammaproteobacteria</taxon>
        <taxon>Lysobacterales</taxon>
        <taxon>Rhodanobacteraceae</taxon>
        <taxon>Tahibacter</taxon>
    </lineage>
</organism>
<evidence type="ECO:0000256" key="2">
    <source>
        <dbReference type="ARBA" id="ARBA00023043"/>
    </source>
</evidence>
<accession>A0A4R6YCI1</accession>
<keyword evidence="2 3" id="KW-0040">ANK repeat</keyword>
<keyword evidence="1" id="KW-0677">Repeat</keyword>
<evidence type="ECO:0000256" key="4">
    <source>
        <dbReference type="SAM" id="SignalP"/>
    </source>
</evidence>
<dbReference type="SMART" id="SM00248">
    <property type="entry name" value="ANK"/>
    <property type="match status" value="1"/>
</dbReference>
<dbReference type="Gene3D" id="1.25.40.20">
    <property type="entry name" value="Ankyrin repeat-containing domain"/>
    <property type="match status" value="1"/>
</dbReference>
<evidence type="ECO:0000313" key="5">
    <source>
        <dbReference type="EMBL" id="TDR33397.1"/>
    </source>
</evidence>
<dbReference type="InterPro" id="IPR002110">
    <property type="entry name" value="Ankyrin_rpt"/>
</dbReference>
<protein>
    <submittedName>
        <fullName evidence="5">Ankyrin repeat protein</fullName>
    </submittedName>
</protein>
<dbReference type="Pfam" id="PF12796">
    <property type="entry name" value="Ank_2"/>
    <property type="match status" value="1"/>
</dbReference>
<gene>
    <name evidence="5" type="ORF">DFR29_1813</name>
</gene>